<keyword evidence="1" id="KW-1133">Transmembrane helix</keyword>
<protein>
    <recommendedName>
        <fullName evidence="3">Holin</fullName>
    </recommendedName>
</protein>
<keyword evidence="1" id="KW-0472">Membrane</keyword>
<dbReference type="AlphaFoldDB" id="A0A6M3L5F8"/>
<gene>
    <name evidence="2" type="ORF">MM415B02521_0009</name>
</gene>
<name>A0A6M3L5F8_9ZZZZ</name>
<sequence>MDKFKSRKFWVAGVTAVVMVVNVFLDNPLDLNQVLGIVIPVAAYVLGQSWVDAKK</sequence>
<feature type="transmembrane region" description="Helical" evidence="1">
    <location>
        <begin position="9"/>
        <end position="25"/>
    </location>
</feature>
<keyword evidence="1" id="KW-0812">Transmembrane</keyword>
<evidence type="ECO:0000256" key="1">
    <source>
        <dbReference type="SAM" id="Phobius"/>
    </source>
</evidence>
<proteinExistence type="predicted"/>
<accession>A0A6M3L5F8</accession>
<evidence type="ECO:0000313" key="2">
    <source>
        <dbReference type="EMBL" id="QJA89643.1"/>
    </source>
</evidence>
<organism evidence="2">
    <name type="scientific">viral metagenome</name>
    <dbReference type="NCBI Taxonomy" id="1070528"/>
    <lineage>
        <taxon>unclassified sequences</taxon>
        <taxon>metagenomes</taxon>
        <taxon>organismal metagenomes</taxon>
    </lineage>
</organism>
<feature type="transmembrane region" description="Helical" evidence="1">
    <location>
        <begin position="31"/>
        <end position="51"/>
    </location>
</feature>
<dbReference type="EMBL" id="MT142858">
    <property type="protein sequence ID" value="QJA89643.1"/>
    <property type="molecule type" value="Genomic_DNA"/>
</dbReference>
<reference evidence="2" key="1">
    <citation type="submission" date="2020-03" db="EMBL/GenBank/DDBJ databases">
        <title>The deep terrestrial virosphere.</title>
        <authorList>
            <person name="Holmfeldt K."/>
            <person name="Nilsson E."/>
            <person name="Simone D."/>
            <person name="Lopez-Fernandez M."/>
            <person name="Wu X."/>
            <person name="de Brujin I."/>
            <person name="Lundin D."/>
            <person name="Andersson A."/>
            <person name="Bertilsson S."/>
            <person name="Dopson M."/>
        </authorList>
    </citation>
    <scope>NUCLEOTIDE SEQUENCE</scope>
    <source>
        <strain evidence="2">MM415B02521</strain>
    </source>
</reference>
<evidence type="ECO:0008006" key="3">
    <source>
        <dbReference type="Google" id="ProtNLM"/>
    </source>
</evidence>